<sequence length="598" mass="69371">MEHSKLLSVLLLCILSCSEAEEKVRDCAVPKHFWGDYYSYDKLDNFNALITIEGIQTNAIENGVCKEISIYEDSYDTDGNFDARILFFDAKSDCYICWDVFFRTPNVLQLKQGSCITTSGNVKPPVDVACAPIQENTDIQTVFRKKLITVNCKSTFEGTYQFTYEIDASSGGICNSEHSIIKACQEPGSPYVDNQVFRMNFAKCPGVTNSYNQNIRFQCLGRWQMANGNIYAAMVDLGEDELRKRYRCILTRYDQEQEHNRRQFTMSRYADCSSLKSLYDGPYRLSLKPVIYETEVVQPTCNLPRNFTGTWFTTGEFDTDVIINATHMYFKTKLDQFQYKEQLFTCQVNRDSRYLMSVVTIGKCEVDHVCMDFMPRHHNIVRWRMVNPPAPVECPIGGRYRFTQIGPIEEHFTTRIRGITVRPRHQIDCREYVTEFKSCDDNPKKLYIDAEYCATLDHTGRPIGEYDIADRELSCVGYWMEDMRSYMLTYDEEDPVSPFRCWVYERLGWRDFIVSRATRAACHKNQTARSYKASEGASLHLILKESERQFDTCPQRYDTGADPYEKNIKVYVLNVGSALRYDFIRAILAVILLSWFTL</sequence>
<keyword evidence="6" id="KW-1185">Reference proteome</keyword>
<name>A0AAD9MU41_9ANNE</name>
<keyword evidence="1" id="KW-0732">Signal</keyword>
<feature type="domain" description="DUF7042" evidence="2">
    <location>
        <begin position="391"/>
        <end position="529"/>
    </location>
</feature>
<feature type="domain" description="DUF7044" evidence="4">
    <location>
        <begin position="26"/>
        <end position="120"/>
    </location>
</feature>
<dbReference type="GO" id="GO:0042060">
    <property type="term" value="P:wound healing"/>
    <property type="evidence" value="ECO:0007669"/>
    <property type="project" value="TreeGrafter"/>
</dbReference>
<dbReference type="EMBL" id="JAODUP010000801">
    <property type="protein sequence ID" value="KAK2143906.1"/>
    <property type="molecule type" value="Genomic_DNA"/>
</dbReference>
<reference evidence="5" key="1">
    <citation type="journal article" date="2023" name="Mol. Biol. Evol.">
        <title>Third-Generation Sequencing Reveals the Adaptive Role of the Epigenome in Three Deep-Sea Polychaetes.</title>
        <authorList>
            <person name="Perez M."/>
            <person name="Aroh O."/>
            <person name="Sun Y."/>
            <person name="Lan Y."/>
            <person name="Juniper S.K."/>
            <person name="Young C.R."/>
            <person name="Angers B."/>
            <person name="Qian P.Y."/>
        </authorList>
    </citation>
    <scope>NUCLEOTIDE SEQUENCE</scope>
    <source>
        <strain evidence="5">P08H-3</strain>
    </source>
</reference>
<dbReference type="InterPro" id="IPR055471">
    <property type="entry name" value="DUF7043"/>
</dbReference>
<dbReference type="PANTHER" id="PTHR22255:SF1">
    <property type="entry name" value="LD32918P"/>
    <property type="match status" value="1"/>
</dbReference>
<gene>
    <name evidence="5" type="ORF">LSH36_801g03040</name>
</gene>
<protein>
    <submittedName>
        <fullName evidence="5">Uncharacterized protein</fullName>
    </submittedName>
</protein>
<feature type="chain" id="PRO_5042072827" evidence="1">
    <location>
        <begin position="21"/>
        <end position="598"/>
    </location>
</feature>
<evidence type="ECO:0000259" key="3">
    <source>
        <dbReference type="Pfam" id="PF23070"/>
    </source>
</evidence>
<feature type="signal peptide" evidence="1">
    <location>
        <begin position="1"/>
        <end position="20"/>
    </location>
</feature>
<proteinExistence type="predicted"/>
<evidence type="ECO:0000313" key="6">
    <source>
        <dbReference type="Proteomes" id="UP001208570"/>
    </source>
</evidence>
<dbReference type="PANTHER" id="PTHR22255">
    <property type="entry name" value="LP06548P"/>
    <property type="match status" value="1"/>
</dbReference>
<evidence type="ECO:0000313" key="5">
    <source>
        <dbReference type="EMBL" id="KAK2143906.1"/>
    </source>
</evidence>
<evidence type="ECO:0000259" key="4">
    <source>
        <dbReference type="Pfam" id="PF23071"/>
    </source>
</evidence>
<accession>A0AAD9MU41</accession>
<feature type="domain" description="DUF7042" evidence="2">
    <location>
        <begin position="151"/>
        <end position="288"/>
    </location>
</feature>
<dbReference type="InterPro" id="IPR055470">
    <property type="entry name" value="DUF7042"/>
</dbReference>
<evidence type="ECO:0000259" key="2">
    <source>
        <dbReference type="Pfam" id="PF23069"/>
    </source>
</evidence>
<organism evidence="5 6">
    <name type="scientific">Paralvinella palmiformis</name>
    <dbReference type="NCBI Taxonomy" id="53620"/>
    <lineage>
        <taxon>Eukaryota</taxon>
        <taxon>Metazoa</taxon>
        <taxon>Spiralia</taxon>
        <taxon>Lophotrochozoa</taxon>
        <taxon>Annelida</taxon>
        <taxon>Polychaeta</taxon>
        <taxon>Sedentaria</taxon>
        <taxon>Canalipalpata</taxon>
        <taxon>Terebellida</taxon>
        <taxon>Terebelliformia</taxon>
        <taxon>Alvinellidae</taxon>
        <taxon>Paralvinella</taxon>
    </lineage>
</organism>
<dbReference type="InterPro" id="IPR055472">
    <property type="entry name" value="DUF7044"/>
</dbReference>
<feature type="domain" description="DUF7043" evidence="3">
    <location>
        <begin position="298"/>
        <end position="387"/>
    </location>
</feature>
<dbReference type="AlphaFoldDB" id="A0AAD9MU41"/>
<evidence type="ECO:0000256" key="1">
    <source>
        <dbReference type="SAM" id="SignalP"/>
    </source>
</evidence>
<dbReference type="Pfam" id="PF23069">
    <property type="entry name" value="DUF7042"/>
    <property type="match status" value="2"/>
</dbReference>
<dbReference type="Pfam" id="PF23070">
    <property type="entry name" value="DUF7043"/>
    <property type="match status" value="1"/>
</dbReference>
<dbReference type="Pfam" id="PF23071">
    <property type="entry name" value="DUF7044"/>
    <property type="match status" value="1"/>
</dbReference>
<dbReference type="Proteomes" id="UP001208570">
    <property type="component" value="Unassembled WGS sequence"/>
</dbReference>
<comment type="caution">
    <text evidence="5">The sequence shown here is derived from an EMBL/GenBank/DDBJ whole genome shotgun (WGS) entry which is preliminary data.</text>
</comment>